<reference evidence="2 3" key="1">
    <citation type="submission" date="2020-01" db="EMBL/GenBank/DDBJ databases">
        <title>Sphingomonas sp. strain CSW-10.</title>
        <authorList>
            <person name="Chen W.-M."/>
        </authorList>
    </citation>
    <scope>NUCLEOTIDE SEQUENCE [LARGE SCALE GENOMIC DNA]</scope>
    <source>
        <strain evidence="2 3">CSW-10</strain>
    </source>
</reference>
<dbReference type="AlphaFoldDB" id="A0A6M4AQN9"/>
<dbReference type="InterPro" id="IPR037401">
    <property type="entry name" value="SnoaL-like"/>
</dbReference>
<dbReference type="Pfam" id="PF13577">
    <property type="entry name" value="SnoaL_4"/>
    <property type="match status" value="1"/>
</dbReference>
<dbReference type="Proteomes" id="UP000503018">
    <property type="component" value="Chromosome"/>
</dbReference>
<dbReference type="RefSeq" id="WP_169943570.1">
    <property type="nucleotide sequence ID" value="NZ_CP053015.1"/>
</dbReference>
<dbReference type="EMBL" id="CP053015">
    <property type="protein sequence ID" value="QJQ31353.1"/>
    <property type="molecule type" value="Genomic_DNA"/>
</dbReference>
<keyword evidence="3" id="KW-1185">Reference proteome</keyword>
<gene>
    <name evidence="2" type="ORF">GV829_01925</name>
</gene>
<feature type="domain" description="SnoaL-like" evidence="1">
    <location>
        <begin position="12"/>
        <end position="131"/>
    </location>
</feature>
<dbReference type="CDD" id="cd00531">
    <property type="entry name" value="NTF2_like"/>
    <property type="match status" value="1"/>
</dbReference>
<dbReference type="SUPFAM" id="SSF54427">
    <property type="entry name" value="NTF2-like"/>
    <property type="match status" value="1"/>
</dbReference>
<dbReference type="KEGG" id="slan:GV829_01925"/>
<sequence length="152" mass="16470">MASNPAPDPAIAIPNLLYRYAMLFDDGDLAGAAALFDHGHVVAGGHRIAGADNIVAMWQGWVQLHDGKPRTRHITTNPIIDLADDGLSARCQSQWTVIQAAPAFPLQLVASGRYDDRFAVIDGAWQFTERHYVGTDLVGDTSAHLIRILVEG</sequence>
<name>A0A6M4AQN9_9SPHN</name>
<dbReference type="Gene3D" id="3.10.450.50">
    <property type="match status" value="1"/>
</dbReference>
<proteinExistence type="predicted"/>
<evidence type="ECO:0000313" key="3">
    <source>
        <dbReference type="Proteomes" id="UP000503018"/>
    </source>
</evidence>
<dbReference type="InterPro" id="IPR032710">
    <property type="entry name" value="NTF2-like_dom_sf"/>
</dbReference>
<evidence type="ECO:0000259" key="1">
    <source>
        <dbReference type="Pfam" id="PF13577"/>
    </source>
</evidence>
<evidence type="ECO:0000313" key="2">
    <source>
        <dbReference type="EMBL" id="QJQ31353.1"/>
    </source>
</evidence>
<accession>A0A6M4AQN9</accession>
<organism evidence="2 3">
    <name type="scientific">Sphingomonas lacunae</name>
    <dbReference type="NCBI Taxonomy" id="2698828"/>
    <lineage>
        <taxon>Bacteria</taxon>
        <taxon>Pseudomonadati</taxon>
        <taxon>Pseudomonadota</taxon>
        <taxon>Alphaproteobacteria</taxon>
        <taxon>Sphingomonadales</taxon>
        <taxon>Sphingomonadaceae</taxon>
        <taxon>Sphingomonas</taxon>
    </lineage>
</organism>
<protein>
    <submittedName>
        <fullName evidence="2">Nuclear transport factor 2 family protein</fullName>
    </submittedName>
</protein>